<accession>A0A6P1SV62</accession>
<keyword evidence="3" id="KW-1185">Reference proteome</keyword>
<dbReference type="Proteomes" id="UP000464495">
    <property type="component" value="Chromosome"/>
</dbReference>
<evidence type="ECO:0000313" key="3">
    <source>
        <dbReference type="Proteomes" id="UP000464495"/>
    </source>
</evidence>
<feature type="signal peptide" evidence="1">
    <location>
        <begin position="1"/>
        <end position="21"/>
    </location>
</feature>
<evidence type="ECO:0000313" key="2">
    <source>
        <dbReference type="EMBL" id="QHQ34338.1"/>
    </source>
</evidence>
<dbReference type="KEGG" id="amaq:GO499_03620"/>
<proteinExistence type="predicted"/>
<sequence>MSRLIPALAATLAGLSSPAQPDTWAEQKCALFASAWAEVTDPPPPGLSPGFTDETDSFIASGCATGAVCPRSPQDLALADTLTLMAVAEGMAGSFLPYACSD</sequence>
<reference evidence="2 3" key="1">
    <citation type="submission" date="2019-12" db="EMBL/GenBank/DDBJ databases">
        <title>Complete genome sequence of Algicella marina strain 9Alg 56(T) isolated from the red alga Tichocarpus crinitus.</title>
        <authorList>
            <person name="Kim S.-G."/>
            <person name="Nedashkovskaya O.I."/>
        </authorList>
    </citation>
    <scope>NUCLEOTIDE SEQUENCE [LARGE SCALE GENOMIC DNA]</scope>
    <source>
        <strain evidence="2 3">9Alg 56</strain>
    </source>
</reference>
<dbReference type="EMBL" id="CP046620">
    <property type="protein sequence ID" value="QHQ34338.1"/>
    <property type="molecule type" value="Genomic_DNA"/>
</dbReference>
<dbReference type="RefSeq" id="WP_161860909.1">
    <property type="nucleotide sequence ID" value="NZ_CP046620.1"/>
</dbReference>
<name>A0A6P1SV62_9RHOB</name>
<evidence type="ECO:0000256" key="1">
    <source>
        <dbReference type="SAM" id="SignalP"/>
    </source>
</evidence>
<gene>
    <name evidence="2" type="ORF">GO499_03620</name>
</gene>
<keyword evidence="1" id="KW-0732">Signal</keyword>
<dbReference type="AlphaFoldDB" id="A0A6P1SV62"/>
<protein>
    <submittedName>
        <fullName evidence="2">Uncharacterized protein</fullName>
    </submittedName>
</protein>
<feature type="chain" id="PRO_5027068947" evidence="1">
    <location>
        <begin position="22"/>
        <end position="102"/>
    </location>
</feature>
<organism evidence="2 3">
    <name type="scientific">Algicella marina</name>
    <dbReference type="NCBI Taxonomy" id="2683284"/>
    <lineage>
        <taxon>Bacteria</taxon>
        <taxon>Pseudomonadati</taxon>
        <taxon>Pseudomonadota</taxon>
        <taxon>Alphaproteobacteria</taxon>
        <taxon>Rhodobacterales</taxon>
        <taxon>Paracoccaceae</taxon>
        <taxon>Algicella</taxon>
    </lineage>
</organism>